<dbReference type="Gene3D" id="3.40.50.1000">
    <property type="entry name" value="HAD superfamily/HAD-like"/>
    <property type="match status" value="1"/>
</dbReference>
<proteinExistence type="predicted"/>
<gene>
    <name evidence="1" type="ORF">S03H2_53380</name>
</gene>
<sequence length="116" mass="12861">MRERNPFDDHESPIKLVVADLDGTITADEVKPLDCQGLSVLRRYNDLSCREEDRTFPPISLATGRPHSYLEAFARFIATPLPSLFESGCGMHLPTAPLGHEYLFHPALAGPRVSEA</sequence>
<comment type="caution">
    <text evidence="1">The sequence shown here is derived from an EMBL/GenBank/DDBJ whole genome shotgun (WGS) entry which is preliminary data.</text>
</comment>
<name>X1HTT4_9ZZZZ</name>
<dbReference type="InterPro" id="IPR023214">
    <property type="entry name" value="HAD_sf"/>
</dbReference>
<evidence type="ECO:0000313" key="1">
    <source>
        <dbReference type="EMBL" id="GAH73561.1"/>
    </source>
</evidence>
<protein>
    <recommendedName>
        <fullName evidence="2">Sucrose phosphatase-like domain-containing protein</fullName>
    </recommendedName>
</protein>
<evidence type="ECO:0008006" key="2">
    <source>
        <dbReference type="Google" id="ProtNLM"/>
    </source>
</evidence>
<feature type="non-terminal residue" evidence="1">
    <location>
        <position position="116"/>
    </location>
</feature>
<dbReference type="EMBL" id="BARU01033975">
    <property type="protein sequence ID" value="GAH73561.1"/>
    <property type="molecule type" value="Genomic_DNA"/>
</dbReference>
<accession>X1HTT4</accession>
<dbReference type="InterPro" id="IPR036412">
    <property type="entry name" value="HAD-like_sf"/>
</dbReference>
<dbReference type="SUPFAM" id="SSF56784">
    <property type="entry name" value="HAD-like"/>
    <property type="match status" value="1"/>
</dbReference>
<organism evidence="1">
    <name type="scientific">marine sediment metagenome</name>
    <dbReference type="NCBI Taxonomy" id="412755"/>
    <lineage>
        <taxon>unclassified sequences</taxon>
        <taxon>metagenomes</taxon>
        <taxon>ecological metagenomes</taxon>
    </lineage>
</organism>
<dbReference type="AlphaFoldDB" id="X1HTT4"/>
<reference evidence="1" key="1">
    <citation type="journal article" date="2014" name="Front. Microbiol.">
        <title>High frequency of phylogenetically diverse reductive dehalogenase-homologous genes in deep subseafloor sedimentary metagenomes.</title>
        <authorList>
            <person name="Kawai M."/>
            <person name="Futagami T."/>
            <person name="Toyoda A."/>
            <person name="Takaki Y."/>
            <person name="Nishi S."/>
            <person name="Hori S."/>
            <person name="Arai W."/>
            <person name="Tsubouchi T."/>
            <person name="Morono Y."/>
            <person name="Uchiyama I."/>
            <person name="Ito T."/>
            <person name="Fujiyama A."/>
            <person name="Inagaki F."/>
            <person name="Takami H."/>
        </authorList>
    </citation>
    <scope>NUCLEOTIDE SEQUENCE</scope>
    <source>
        <strain evidence="1">Expedition CK06-06</strain>
    </source>
</reference>